<dbReference type="Proteomes" id="UP000193411">
    <property type="component" value="Unassembled WGS sequence"/>
</dbReference>
<evidence type="ECO:0000313" key="1">
    <source>
        <dbReference type="EMBL" id="ORZ38311.1"/>
    </source>
</evidence>
<proteinExistence type="predicted"/>
<comment type="caution">
    <text evidence="1">The sequence shown here is derived from an EMBL/GenBank/DDBJ whole genome shotgun (WGS) entry which is preliminary data.</text>
</comment>
<accession>A0A1Y2HX35</accession>
<name>A0A1Y2HX35_9FUNG</name>
<keyword evidence="2" id="KW-1185">Reference proteome</keyword>
<sequence>MQPQDSDCSNAQCRRRLSQHSAIPIEVSILLASLDHTLPIFSIMNTSSAKMNAAKLTVAAAGVSTKCRPQVRRLFPDNASLKYPWTFPVRAPIVSQPSWFRPCRSFASKAGGITRETINILAEMADHIKVVDDLRSKSHLSPNHWRFSWDPVRSTPETLHFGPLAPGRFFAFDPRFWIKNVKHTMAVSPGIKMACDAFDALDPYFDDPDEPFVRTRTGES</sequence>
<dbReference type="EMBL" id="MCFL01000009">
    <property type="protein sequence ID" value="ORZ38311.1"/>
    <property type="molecule type" value="Genomic_DNA"/>
</dbReference>
<protein>
    <submittedName>
        <fullName evidence="1">Uncharacterized protein</fullName>
    </submittedName>
</protein>
<organism evidence="1 2">
    <name type="scientific">Catenaria anguillulae PL171</name>
    <dbReference type="NCBI Taxonomy" id="765915"/>
    <lineage>
        <taxon>Eukaryota</taxon>
        <taxon>Fungi</taxon>
        <taxon>Fungi incertae sedis</taxon>
        <taxon>Blastocladiomycota</taxon>
        <taxon>Blastocladiomycetes</taxon>
        <taxon>Blastocladiales</taxon>
        <taxon>Catenariaceae</taxon>
        <taxon>Catenaria</taxon>
    </lineage>
</organism>
<reference evidence="1 2" key="1">
    <citation type="submission" date="2016-07" db="EMBL/GenBank/DDBJ databases">
        <title>Pervasive Adenine N6-methylation of Active Genes in Fungi.</title>
        <authorList>
            <consortium name="DOE Joint Genome Institute"/>
            <person name="Mondo S.J."/>
            <person name="Dannebaum R.O."/>
            <person name="Kuo R.C."/>
            <person name="Labutti K."/>
            <person name="Haridas S."/>
            <person name="Kuo A."/>
            <person name="Salamov A."/>
            <person name="Ahrendt S.R."/>
            <person name="Lipzen A."/>
            <person name="Sullivan W."/>
            <person name="Andreopoulos W.B."/>
            <person name="Clum A."/>
            <person name="Lindquist E."/>
            <person name="Daum C."/>
            <person name="Ramamoorthy G.K."/>
            <person name="Gryganskyi A."/>
            <person name="Culley D."/>
            <person name="Magnuson J.K."/>
            <person name="James T.Y."/>
            <person name="O'Malley M.A."/>
            <person name="Stajich J.E."/>
            <person name="Spatafora J.W."/>
            <person name="Visel A."/>
            <person name="Grigoriev I.V."/>
        </authorList>
    </citation>
    <scope>NUCLEOTIDE SEQUENCE [LARGE SCALE GENOMIC DNA]</scope>
    <source>
        <strain evidence="1 2">PL171</strain>
    </source>
</reference>
<dbReference type="AlphaFoldDB" id="A0A1Y2HX35"/>
<gene>
    <name evidence="1" type="ORF">BCR44DRAFT_310571</name>
</gene>
<evidence type="ECO:0000313" key="2">
    <source>
        <dbReference type="Proteomes" id="UP000193411"/>
    </source>
</evidence>